<dbReference type="HOGENOM" id="CLU_2229139_0_0_1"/>
<evidence type="ECO:0000313" key="2">
    <source>
        <dbReference type="Ensembl" id="ENSCSAVP00000004756.1"/>
    </source>
</evidence>
<reference evidence="2" key="2">
    <citation type="submission" date="2025-08" db="UniProtKB">
        <authorList>
            <consortium name="Ensembl"/>
        </authorList>
    </citation>
    <scope>IDENTIFICATION</scope>
</reference>
<dbReference type="Proteomes" id="UP000007875">
    <property type="component" value="Unassembled WGS sequence"/>
</dbReference>
<organism evidence="2 3">
    <name type="scientific">Ciona savignyi</name>
    <name type="common">Pacific transparent sea squirt</name>
    <dbReference type="NCBI Taxonomy" id="51511"/>
    <lineage>
        <taxon>Eukaryota</taxon>
        <taxon>Metazoa</taxon>
        <taxon>Chordata</taxon>
        <taxon>Tunicata</taxon>
        <taxon>Ascidiacea</taxon>
        <taxon>Phlebobranchia</taxon>
        <taxon>Cionidae</taxon>
        <taxon>Ciona</taxon>
    </lineage>
</organism>
<accession>H2YHF7</accession>
<sequence length="106" mass="12354">MKNFLEPHRSLSDPNLQFQHQLRKSVRKYVDELYNNAEGNLPNGEYISQPKFRPERPDTSTPVYHRKSPQYYPCNQTLNISAPPLHITGYNCTRQPAESIRAEINP</sequence>
<reference evidence="2" key="3">
    <citation type="submission" date="2025-09" db="UniProtKB">
        <authorList>
            <consortium name="Ensembl"/>
        </authorList>
    </citation>
    <scope>IDENTIFICATION</scope>
</reference>
<evidence type="ECO:0000256" key="1">
    <source>
        <dbReference type="SAM" id="MobiDB-lite"/>
    </source>
</evidence>
<protein>
    <submittedName>
        <fullName evidence="2">Uncharacterized protein</fullName>
    </submittedName>
</protein>
<dbReference type="AlphaFoldDB" id="H2YHF7"/>
<evidence type="ECO:0000313" key="3">
    <source>
        <dbReference type="Proteomes" id="UP000007875"/>
    </source>
</evidence>
<reference evidence="3" key="1">
    <citation type="submission" date="2003-08" db="EMBL/GenBank/DDBJ databases">
        <authorList>
            <person name="Birren B."/>
            <person name="Nusbaum C."/>
            <person name="Abebe A."/>
            <person name="Abouelleil A."/>
            <person name="Adekoya E."/>
            <person name="Ait-zahra M."/>
            <person name="Allen N."/>
            <person name="Allen T."/>
            <person name="An P."/>
            <person name="Anderson M."/>
            <person name="Anderson S."/>
            <person name="Arachchi H."/>
            <person name="Armbruster J."/>
            <person name="Bachantsang P."/>
            <person name="Baldwin J."/>
            <person name="Barry A."/>
            <person name="Bayul T."/>
            <person name="Blitshsteyn B."/>
            <person name="Bloom T."/>
            <person name="Blye J."/>
            <person name="Boguslavskiy L."/>
            <person name="Borowsky M."/>
            <person name="Boukhgalter B."/>
            <person name="Brunache A."/>
            <person name="Butler J."/>
            <person name="Calixte N."/>
            <person name="Calvo S."/>
            <person name="Camarata J."/>
            <person name="Campo K."/>
            <person name="Chang J."/>
            <person name="Cheshatsang Y."/>
            <person name="Citroen M."/>
            <person name="Collymore A."/>
            <person name="Considine T."/>
            <person name="Cook A."/>
            <person name="Cooke P."/>
            <person name="Corum B."/>
            <person name="Cuomo C."/>
            <person name="David R."/>
            <person name="Dawoe T."/>
            <person name="Degray S."/>
            <person name="Dodge S."/>
            <person name="Dooley K."/>
            <person name="Dorje P."/>
            <person name="Dorjee K."/>
            <person name="Dorris L."/>
            <person name="Duffey N."/>
            <person name="Dupes A."/>
            <person name="Elkins T."/>
            <person name="Engels R."/>
            <person name="Erickson J."/>
            <person name="Farina A."/>
            <person name="Faro S."/>
            <person name="Ferreira P."/>
            <person name="Fischer H."/>
            <person name="Fitzgerald M."/>
            <person name="Foley K."/>
            <person name="Gage D."/>
            <person name="Galagan J."/>
            <person name="Gearin G."/>
            <person name="Gnerre S."/>
            <person name="Gnirke A."/>
            <person name="Goyette A."/>
            <person name="Graham J."/>
            <person name="Grandbois E."/>
            <person name="Gyaltsen K."/>
            <person name="Hafez N."/>
            <person name="Hagopian D."/>
            <person name="Hagos B."/>
            <person name="Hall J."/>
            <person name="Hatcher B."/>
            <person name="Heller A."/>
            <person name="Higgins H."/>
            <person name="Honan T."/>
            <person name="Horn A."/>
            <person name="Houde N."/>
            <person name="Hughes L."/>
            <person name="Hulme W."/>
            <person name="Husby E."/>
            <person name="Iliev I."/>
            <person name="Jaffe D."/>
            <person name="Jones C."/>
            <person name="Kamal M."/>
            <person name="Kamat A."/>
            <person name="Kamvysselis M."/>
            <person name="Karlsson E."/>
            <person name="Kells C."/>
            <person name="Kieu A."/>
            <person name="Kisner P."/>
            <person name="Kodira C."/>
            <person name="Kulbokas E."/>
            <person name="Labutti K."/>
            <person name="Lama D."/>
            <person name="Landers T."/>
            <person name="Leger J."/>
            <person name="Levine S."/>
            <person name="Lewis D."/>
            <person name="Lewis T."/>
            <person name="Lindblad-toh K."/>
            <person name="Liu X."/>
            <person name="Lokyitsang T."/>
            <person name="Lokyitsang Y."/>
            <person name="Lucien O."/>
            <person name="Lui A."/>
            <person name="Ma L.J."/>
            <person name="Mabbitt R."/>
            <person name="Macdonald J."/>
            <person name="Maclean C."/>
            <person name="Major J."/>
            <person name="Manning J."/>
            <person name="Marabella R."/>
            <person name="Maru K."/>
            <person name="Matthews C."/>
            <person name="Mauceli E."/>
            <person name="Mccarthy M."/>
            <person name="Mcdonough S."/>
            <person name="Mcghee T."/>
            <person name="Meldrim J."/>
            <person name="Meneus L."/>
            <person name="Mesirov J."/>
            <person name="Mihalev A."/>
            <person name="Mihova T."/>
            <person name="Mikkelsen T."/>
            <person name="Mlenga V."/>
            <person name="Moru K."/>
            <person name="Mozes J."/>
            <person name="Mulrain L."/>
            <person name="Munson G."/>
            <person name="Naylor J."/>
            <person name="Newes C."/>
            <person name="Nguyen C."/>
            <person name="Nguyen N."/>
            <person name="Nguyen T."/>
            <person name="Nicol R."/>
            <person name="Nielsen C."/>
            <person name="Nizzari M."/>
            <person name="Norbu C."/>
            <person name="Norbu N."/>
            <person name="O'donnell P."/>
            <person name="Okoawo O."/>
            <person name="O'leary S."/>
            <person name="Omotosho B."/>
            <person name="O'neill K."/>
            <person name="Osman S."/>
            <person name="Parker S."/>
            <person name="Perrin D."/>
            <person name="Phunkhang P."/>
            <person name="Piqani B."/>
            <person name="Purcell S."/>
            <person name="Rachupka T."/>
            <person name="Ramasamy U."/>
            <person name="Rameau R."/>
            <person name="Ray V."/>
            <person name="Raymond C."/>
            <person name="Retta R."/>
            <person name="Richardson S."/>
            <person name="Rise C."/>
            <person name="Rodriguez J."/>
            <person name="Rogers J."/>
            <person name="Rogov P."/>
            <person name="Rutman M."/>
            <person name="Schupbach R."/>
            <person name="Seaman C."/>
            <person name="Settipalli S."/>
            <person name="Sharpe T."/>
            <person name="Sheridan J."/>
            <person name="Sherpa N."/>
            <person name="Shi J."/>
            <person name="Smirnov S."/>
            <person name="Smith C."/>
            <person name="Sougnez C."/>
            <person name="Spencer B."/>
            <person name="Stalker J."/>
            <person name="Stange-thomann N."/>
            <person name="Stavropoulos S."/>
            <person name="Stetson K."/>
            <person name="Stone C."/>
            <person name="Stone S."/>
            <person name="Stubbs M."/>
            <person name="Talamas J."/>
            <person name="Tchuinga P."/>
            <person name="Tenzing P."/>
            <person name="Tesfaye S."/>
            <person name="Theodore J."/>
            <person name="Thoulutsang Y."/>
            <person name="Topham K."/>
            <person name="Towey S."/>
            <person name="Tsamla T."/>
            <person name="Tsomo N."/>
            <person name="Vallee D."/>
            <person name="Vassiliev H."/>
            <person name="Venkataraman V."/>
            <person name="Vinson J."/>
            <person name="Vo A."/>
            <person name="Wade C."/>
            <person name="Wang S."/>
            <person name="Wangchuk T."/>
            <person name="Wangdi T."/>
            <person name="Whittaker C."/>
            <person name="Wilkinson J."/>
            <person name="Wu Y."/>
            <person name="Wyman D."/>
            <person name="Yadav S."/>
            <person name="Yang S."/>
            <person name="Yang X."/>
            <person name="Yeager S."/>
            <person name="Yee E."/>
            <person name="Young G."/>
            <person name="Zainoun J."/>
            <person name="Zembeck L."/>
            <person name="Zimmer A."/>
            <person name="Zody M."/>
            <person name="Lander E."/>
        </authorList>
    </citation>
    <scope>NUCLEOTIDE SEQUENCE [LARGE SCALE GENOMIC DNA]</scope>
</reference>
<feature type="region of interest" description="Disordered" evidence="1">
    <location>
        <begin position="38"/>
        <end position="62"/>
    </location>
</feature>
<name>H2YHF7_CIOSA</name>
<keyword evidence="3" id="KW-1185">Reference proteome</keyword>
<proteinExistence type="predicted"/>
<dbReference type="Ensembl" id="ENSCSAVT00000004824.1">
    <property type="protein sequence ID" value="ENSCSAVP00000004756.1"/>
    <property type="gene ID" value="ENSCSAVG00000002836.1"/>
</dbReference>
<dbReference type="InParanoid" id="H2YHF7"/>